<reference evidence="3 4" key="1">
    <citation type="submission" date="2018-04" db="EMBL/GenBank/DDBJ databases">
        <title>Pedobacter chongqingensis sp. nov., isolated from a rottenly hemp rope.</title>
        <authorList>
            <person name="Cai Y."/>
        </authorList>
    </citation>
    <scope>NUCLEOTIDE SEQUENCE [LARGE SCALE GENOMIC DNA]</scope>
    <source>
        <strain evidence="3 4">FJ4-8</strain>
    </source>
</reference>
<dbReference type="EMBL" id="QEAS01000004">
    <property type="protein sequence ID" value="PWG81507.1"/>
    <property type="molecule type" value="Genomic_DNA"/>
</dbReference>
<sequence>MQKMIILTVSLFIGFCVFAQTDNDKILGKWTNEDKSRVIEFVKNGDAYDAIIRQANDESLAGKKQITSLQKDGINTFKNGTVHVLKKSKTARCTAKLVNDDKLEITATFGMMSRKQTWSRVK</sequence>
<evidence type="ECO:0000313" key="3">
    <source>
        <dbReference type="EMBL" id="PWG81507.1"/>
    </source>
</evidence>
<feature type="domain" description="DUF2147" evidence="2">
    <location>
        <begin position="28"/>
        <end position="120"/>
    </location>
</feature>
<comment type="caution">
    <text evidence="3">The sequence shown here is derived from an EMBL/GenBank/DDBJ whole genome shotgun (WGS) entry which is preliminary data.</text>
</comment>
<name>A0A2U2PJC6_9SPHI</name>
<evidence type="ECO:0000259" key="2">
    <source>
        <dbReference type="Pfam" id="PF09917"/>
    </source>
</evidence>
<dbReference type="OrthoDB" id="670849at2"/>
<dbReference type="RefSeq" id="WP_109414991.1">
    <property type="nucleotide sequence ID" value="NZ_QEAS01000004.1"/>
</dbReference>
<evidence type="ECO:0000313" key="4">
    <source>
        <dbReference type="Proteomes" id="UP000245647"/>
    </source>
</evidence>
<dbReference type="InterPro" id="IPR019223">
    <property type="entry name" value="DUF2147"/>
</dbReference>
<evidence type="ECO:0000256" key="1">
    <source>
        <dbReference type="SAM" id="SignalP"/>
    </source>
</evidence>
<protein>
    <recommendedName>
        <fullName evidence="2">DUF2147 domain-containing protein</fullName>
    </recommendedName>
</protein>
<accession>A0A2U2PJC6</accession>
<keyword evidence="4" id="KW-1185">Reference proteome</keyword>
<gene>
    <name evidence="3" type="ORF">DDR33_06660</name>
</gene>
<dbReference type="Pfam" id="PF09917">
    <property type="entry name" value="DUF2147"/>
    <property type="match status" value="1"/>
</dbReference>
<keyword evidence="1" id="KW-0732">Signal</keyword>
<organism evidence="3 4">
    <name type="scientific">Pararcticibacter amylolyticus</name>
    <dbReference type="NCBI Taxonomy" id="2173175"/>
    <lineage>
        <taxon>Bacteria</taxon>
        <taxon>Pseudomonadati</taxon>
        <taxon>Bacteroidota</taxon>
        <taxon>Sphingobacteriia</taxon>
        <taxon>Sphingobacteriales</taxon>
        <taxon>Sphingobacteriaceae</taxon>
        <taxon>Pararcticibacter</taxon>
    </lineage>
</organism>
<proteinExistence type="predicted"/>
<feature type="signal peptide" evidence="1">
    <location>
        <begin position="1"/>
        <end position="19"/>
    </location>
</feature>
<feature type="chain" id="PRO_5015427921" description="DUF2147 domain-containing protein" evidence="1">
    <location>
        <begin position="20"/>
        <end position="122"/>
    </location>
</feature>
<dbReference type="Proteomes" id="UP000245647">
    <property type="component" value="Unassembled WGS sequence"/>
</dbReference>
<dbReference type="AlphaFoldDB" id="A0A2U2PJC6"/>
<dbReference type="Gene3D" id="2.40.128.520">
    <property type="match status" value="1"/>
</dbReference>